<dbReference type="InterPro" id="IPR006626">
    <property type="entry name" value="PbH1"/>
</dbReference>
<dbReference type="Pfam" id="PF18962">
    <property type="entry name" value="Por_Secre_tail"/>
    <property type="match status" value="1"/>
</dbReference>
<dbReference type="InterPro" id="IPR015919">
    <property type="entry name" value="Cadherin-like_sf"/>
</dbReference>
<evidence type="ECO:0000256" key="8">
    <source>
        <dbReference type="SAM" id="SignalP"/>
    </source>
</evidence>
<dbReference type="RefSeq" id="WP_263051615.1">
    <property type="nucleotide sequence ID" value="NZ_CP106735.1"/>
</dbReference>
<sequence>MNTTLKYPQGKRTDFLNSMKGLMIALILTLTASTSYAQTTADSYVDINAASGGDGSSWASAYDDLQTAINNGEIGDVIFVKKGEYLLTAAITPKEGMEIYGSFTGAETTLAERDLSNFSNDASNATILKSNGNQRVITINYPPVDPSPNTLDGLVITGGGNIDQGGGIYVLNASPTLRNLIITGNTANQGGSGQGGGIYIVNCSPILINVILSENQATNGGGMYSTSSTPVLTNVTVARNNAFVGGGVSFVAASNAKLNNTIIFGNTASITPDILVESSAPDAKYSLIQGFHLSGNLDGTAYNEADVFADPDNGDYTLKNTSPAINAGSNDLYTNAGGDLAADVDLAGNVRLYDGPPADDVIDVGAYELQRIRKEPTSPGANNILYVNKNVKDSNESGDSWENAITELADAMVWAKENYDNAWETTPLKIYVATGTYKPMYSPEDGAKFGTDQGRDNSFSMVKNVQLYGGFDPDNGINDLTDTRILPSSGNTGTILSGDVDGDDESDFANNSENSIRVMVSSGDMGTALLNGFTITGANGENNNNITVNGNPIYQCSGAGVYNSISSPLYENLLLYGNFNTESGGGMFSYQSSPIVRNSVFRNNKAKDGGAMANQDQSSPVLSNVLFIDNQASTSGGAIYNVDSSTPTFVNITVVGNTDTGEGDGIYNENNAIPSLKNSIVWDDVFGAYTPQNSLIKGTTTTEEGNIDATALTDTDIFTDLANGDYSLVQTSPAVNAGSNSFYTSAGGDLANDVDLAGNPRLYDGVASTDHIDMGAYENVDPEFASETTANFAENATGTAYTAVVQSINVMTYSLGTALDEALFDLVANTGVVTFKATPDFESPIDADASNTYVINVIASDGTHSLNQEVTITVTDVDEITPSVMISSMATAPVSAAFEVSIVFSEVVTGFTIEDLTLSNVEASGFLGTGDTYSVTLTPLAHGTVTVAIAAGSATDAAGNGNSEGTFSIDANMPVALSVDNDRGGQLHIYPNPSSEYIRISSDRFVHTYSLLDIKGRLLKQITATDQAIAIDDLEAGIYFIHAIGERSTVTKFIKK</sequence>
<dbReference type="InterPro" id="IPR003368">
    <property type="entry name" value="POMP_repeat"/>
</dbReference>
<gene>
    <name evidence="10" type="ORF">N7E81_02035</name>
</gene>
<dbReference type="NCBIfam" id="TIGR04183">
    <property type="entry name" value="Por_Secre_tail"/>
    <property type="match status" value="1"/>
</dbReference>
<dbReference type="EMBL" id="CP106735">
    <property type="protein sequence ID" value="UXX79884.1"/>
    <property type="molecule type" value="Genomic_DNA"/>
</dbReference>
<feature type="domain" description="Cadherin" evidence="9">
    <location>
        <begin position="811"/>
        <end position="884"/>
    </location>
</feature>
<keyword evidence="7" id="KW-0998">Cell outer membrane</keyword>
<keyword evidence="6" id="KW-0472">Membrane</keyword>
<dbReference type="SUPFAM" id="SSF51126">
    <property type="entry name" value="Pectin lyase-like"/>
    <property type="match status" value="2"/>
</dbReference>
<keyword evidence="5 8" id="KW-0732">Signal</keyword>
<dbReference type="PANTHER" id="PTHR11319">
    <property type="entry name" value="G PROTEIN-COUPLED RECEPTOR-RELATED"/>
    <property type="match status" value="1"/>
</dbReference>
<feature type="chain" id="PRO_5046289393" evidence="8">
    <location>
        <begin position="38"/>
        <end position="1056"/>
    </location>
</feature>
<dbReference type="SMART" id="SM00710">
    <property type="entry name" value="PbH1"/>
    <property type="match status" value="8"/>
</dbReference>
<name>A0ABY6D1T2_9BACT</name>
<evidence type="ECO:0000313" key="10">
    <source>
        <dbReference type="EMBL" id="UXX79884.1"/>
    </source>
</evidence>
<comment type="subcellular location">
    <subcellularLocation>
        <location evidence="1">Cell envelope</location>
    </subcellularLocation>
    <subcellularLocation>
        <location evidence="2">Cell outer membrane</location>
    </subcellularLocation>
    <subcellularLocation>
        <location evidence="3">Secreted</location>
    </subcellularLocation>
</comment>
<evidence type="ECO:0000313" key="11">
    <source>
        <dbReference type="Proteomes" id="UP001062165"/>
    </source>
</evidence>
<dbReference type="Pfam" id="PF19078">
    <property type="entry name" value="Big_12"/>
    <property type="match status" value="1"/>
</dbReference>
<reference evidence="10" key="1">
    <citation type="submission" date="2022-10" db="EMBL/GenBank/DDBJ databases">
        <title>Comparative genomics and taxonomic characterization of three novel marine species of genus Reichenbachiella exhibiting antioxidant and polysaccharide degradation activities.</title>
        <authorList>
            <person name="Muhammad N."/>
            <person name="Lee Y.-J."/>
            <person name="Ko J."/>
            <person name="Kim S.-G."/>
        </authorList>
    </citation>
    <scope>NUCLEOTIDE SEQUENCE</scope>
    <source>
        <strain evidence="10">Wsw4-B4</strain>
    </source>
</reference>
<evidence type="ECO:0000259" key="9">
    <source>
        <dbReference type="PROSITE" id="PS50268"/>
    </source>
</evidence>
<evidence type="ECO:0000256" key="3">
    <source>
        <dbReference type="ARBA" id="ARBA00004613"/>
    </source>
</evidence>
<dbReference type="PANTHER" id="PTHR11319:SF35">
    <property type="entry name" value="OUTER MEMBRANE PROTEIN PMPC-RELATED"/>
    <property type="match status" value="1"/>
</dbReference>
<dbReference type="PROSITE" id="PS50268">
    <property type="entry name" value="CADHERIN_2"/>
    <property type="match status" value="1"/>
</dbReference>
<protein>
    <submittedName>
        <fullName evidence="10">Ig-like domain-containing protein</fullName>
    </submittedName>
</protein>
<dbReference type="InterPro" id="IPR002126">
    <property type="entry name" value="Cadherin-like_dom"/>
</dbReference>
<evidence type="ECO:0000256" key="2">
    <source>
        <dbReference type="ARBA" id="ARBA00004442"/>
    </source>
</evidence>
<dbReference type="Gene3D" id="2.60.40.60">
    <property type="entry name" value="Cadherins"/>
    <property type="match status" value="1"/>
</dbReference>
<evidence type="ECO:0000256" key="1">
    <source>
        <dbReference type="ARBA" id="ARBA00004196"/>
    </source>
</evidence>
<dbReference type="InterPro" id="IPR044048">
    <property type="entry name" value="Big_12"/>
</dbReference>
<evidence type="ECO:0000256" key="5">
    <source>
        <dbReference type="ARBA" id="ARBA00022729"/>
    </source>
</evidence>
<evidence type="ECO:0000256" key="7">
    <source>
        <dbReference type="ARBA" id="ARBA00023237"/>
    </source>
</evidence>
<dbReference type="NCBIfam" id="TIGR01376">
    <property type="entry name" value="POMP_repeat"/>
    <property type="match status" value="1"/>
</dbReference>
<dbReference type="Gene3D" id="2.160.20.10">
    <property type="entry name" value="Single-stranded right-handed beta-helix, Pectin lyase-like"/>
    <property type="match status" value="2"/>
</dbReference>
<keyword evidence="4" id="KW-0964">Secreted</keyword>
<dbReference type="Proteomes" id="UP001062165">
    <property type="component" value="Chromosome"/>
</dbReference>
<feature type="signal peptide" evidence="8">
    <location>
        <begin position="1"/>
        <end position="37"/>
    </location>
</feature>
<dbReference type="InterPro" id="IPR026444">
    <property type="entry name" value="Secre_tail"/>
</dbReference>
<dbReference type="SMART" id="SM00112">
    <property type="entry name" value="CA"/>
    <property type="match status" value="1"/>
</dbReference>
<proteinExistence type="predicted"/>
<dbReference type="SUPFAM" id="SSF49313">
    <property type="entry name" value="Cadherin-like"/>
    <property type="match status" value="1"/>
</dbReference>
<dbReference type="InterPro" id="IPR012334">
    <property type="entry name" value="Pectin_lyas_fold"/>
</dbReference>
<dbReference type="CDD" id="cd11304">
    <property type="entry name" value="Cadherin_repeat"/>
    <property type="match status" value="1"/>
</dbReference>
<dbReference type="InterPro" id="IPR011050">
    <property type="entry name" value="Pectin_lyase_fold/virulence"/>
</dbReference>
<accession>A0ABY6D1T2</accession>
<evidence type="ECO:0000256" key="6">
    <source>
        <dbReference type="ARBA" id="ARBA00023136"/>
    </source>
</evidence>
<keyword evidence="11" id="KW-1185">Reference proteome</keyword>
<evidence type="ECO:0000256" key="4">
    <source>
        <dbReference type="ARBA" id="ARBA00022525"/>
    </source>
</evidence>
<organism evidence="10 11">
    <name type="scientific">Reichenbachiella carrageenanivorans</name>
    <dbReference type="NCBI Taxonomy" id="2979869"/>
    <lineage>
        <taxon>Bacteria</taxon>
        <taxon>Pseudomonadati</taxon>
        <taxon>Bacteroidota</taxon>
        <taxon>Cytophagia</taxon>
        <taxon>Cytophagales</taxon>
        <taxon>Reichenbachiellaceae</taxon>
        <taxon>Reichenbachiella</taxon>
    </lineage>
</organism>